<dbReference type="InterPro" id="IPR023052">
    <property type="entry name" value="Cell_div_SepF"/>
</dbReference>
<evidence type="ECO:0000313" key="6">
    <source>
        <dbReference type="EMBL" id="SHE38009.1"/>
    </source>
</evidence>
<evidence type="ECO:0000256" key="3">
    <source>
        <dbReference type="ARBA" id="ARBA00023306"/>
    </source>
</evidence>
<keyword evidence="3 5" id="KW-0131">Cell cycle</keyword>
<gene>
    <name evidence="5" type="primary">sepF</name>
    <name evidence="6" type="ORF">SAMN02745249_00319</name>
</gene>
<dbReference type="Proteomes" id="UP000184128">
    <property type="component" value="Unassembled WGS sequence"/>
</dbReference>
<evidence type="ECO:0000256" key="1">
    <source>
        <dbReference type="ARBA" id="ARBA00022618"/>
    </source>
</evidence>
<dbReference type="RefSeq" id="WP_073295250.1">
    <property type="nucleotide sequence ID" value="NZ_FQUF01000004.1"/>
</dbReference>
<reference evidence="7" key="1">
    <citation type="submission" date="2016-11" db="EMBL/GenBank/DDBJ databases">
        <authorList>
            <person name="Varghese N."/>
            <person name="Submissions S."/>
        </authorList>
    </citation>
    <scope>NUCLEOTIDE SEQUENCE [LARGE SCALE GENOMIC DNA]</scope>
    <source>
        <strain evidence="7">DSM 15692</strain>
    </source>
</reference>
<evidence type="ECO:0000313" key="7">
    <source>
        <dbReference type="Proteomes" id="UP000184128"/>
    </source>
</evidence>
<protein>
    <recommendedName>
        <fullName evidence="5">Cell division protein SepF</fullName>
    </recommendedName>
</protein>
<dbReference type="OrthoDB" id="9815206at2"/>
<dbReference type="GO" id="GO:0043093">
    <property type="term" value="P:FtsZ-dependent cytokinesis"/>
    <property type="evidence" value="ECO:0007669"/>
    <property type="project" value="UniProtKB-UniRule"/>
</dbReference>
<dbReference type="GO" id="GO:0005737">
    <property type="term" value="C:cytoplasm"/>
    <property type="evidence" value="ECO:0007669"/>
    <property type="project" value="UniProtKB-SubCell"/>
</dbReference>
<comment type="subunit">
    <text evidence="5">Homodimer. Interacts with FtsZ.</text>
</comment>
<dbReference type="AlphaFoldDB" id="A0A1M4T0M8"/>
<sequence>MNNFKDKFNSFFFLDDEGELDRVEEIEEKQIEPTYEDNNRTEKNETLKTNQWTRKKSGRENVVAINQKQALQKPQITIIEPRLYSEVQEISDHLLSNQSIIVNFRRMDHEQATKVIDFLMGVTYAIKGDIQRLDDEIFICTPQSVTVNGSDLSEFSESLL</sequence>
<dbReference type="PANTHER" id="PTHR35798:SF1">
    <property type="entry name" value="CELL DIVISION PROTEIN SEPF"/>
    <property type="match status" value="1"/>
</dbReference>
<accession>A0A1M4T0M8</accession>
<keyword evidence="5" id="KW-0963">Cytoplasm</keyword>
<evidence type="ECO:0000256" key="5">
    <source>
        <dbReference type="HAMAP-Rule" id="MF_01197"/>
    </source>
</evidence>
<dbReference type="PANTHER" id="PTHR35798">
    <property type="entry name" value="CELL DIVISION PROTEIN SEPF"/>
    <property type="match status" value="1"/>
</dbReference>
<dbReference type="Pfam" id="PF04472">
    <property type="entry name" value="SepF"/>
    <property type="match status" value="1"/>
</dbReference>
<dbReference type="GO" id="GO:0000917">
    <property type="term" value="P:division septum assembly"/>
    <property type="evidence" value="ECO:0007669"/>
    <property type="project" value="UniProtKB-KW"/>
</dbReference>
<dbReference type="HAMAP" id="MF_01197">
    <property type="entry name" value="SepF"/>
    <property type="match status" value="1"/>
</dbReference>
<keyword evidence="7" id="KW-1185">Reference proteome</keyword>
<dbReference type="Gene3D" id="3.30.110.150">
    <property type="entry name" value="SepF-like protein"/>
    <property type="match status" value="1"/>
</dbReference>
<comment type="function">
    <text evidence="4 5">Cell division protein that is part of the divisome complex and is recruited early to the Z-ring. Probably stimulates Z-ring formation, perhaps through the cross-linking of FtsZ protofilaments. Its function overlaps with FtsA.</text>
</comment>
<keyword evidence="2 5" id="KW-0717">Septation</keyword>
<organism evidence="6 7">
    <name type="scientific">Atopostipes suicloacalis DSM 15692</name>
    <dbReference type="NCBI Taxonomy" id="1121025"/>
    <lineage>
        <taxon>Bacteria</taxon>
        <taxon>Bacillati</taxon>
        <taxon>Bacillota</taxon>
        <taxon>Bacilli</taxon>
        <taxon>Lactobacillales</taxon>
        <taxon>Carnobacteriaceae</taxon>
        <taxon>Atopostipes</taxon>
    </lineage>
</organism>
<dbReference type="InterPro" id="IPR007561">
    <property type="entry name" value="Cell_div_SepF/SepF-rel"/>
</dbReference>
<dbReference type="STRING" id="1121025.SAMN02745249_00319"/>
<name>A0A1M4T0M8_9LACT</name>
<comment type="subcellular location">
    <subcellularLocation>
        <location evidence="5">Cytoplasm</location>
    </subcellularLocation>
    <text evidence="5">Localizes to the division site, in a FtsZ-dependent manner.</text>
</comment>
<evidence type="ECO:0000256" key="2">
    <source>
        <dbReference type="ARBA" id="ARBA00023210"/>
    </source>
</evidence>
<keyword evidence="1 5" id="KW-0132">Cell division</keyword>
<dbReference type="InterPro" id="IPR038594">
    <property type="entry name" value="SepF-like_sf"/>
</dbReference>
<evidence type="ECO:0000256" key="4">
    <source>
        <dbReference type="ARBA" id="ARBA00044936"/>
    </source>
</evidence>
<proteinExistence type="inferred from homology"/>
<dbReference type="EMBL" id="FQUF01000004">
    <property type="protein sequence ID" value="SHE38009.1"/>
    <property type="molecule type" value="Genomic_DNA"/>
</dbReference>
<comment type="similarity">
    <text evidence="5">Belongs to the SepF family.</text>
</comment>